<organism evidence="2 3">
    <name type="scientific">Nocardioides abyssi</name>
    <dbReference type="NCBI Taxonomy" id="3058370"/>
    <lineage>
        <taxon>Bacteria</taxon>
        <taxon>Bacillati</taxon>
        <taxon>Actinomycetota</taxon>
        <taxon>Actinomycetes</taxon>
        <taxon>Propionibacteriales</taxon>
        <taxon>Nocardioidaceae</taxon>
        <taxon>Nocardioides</taxon>
    </lineage>
</organism>
<feature type="compositionally biased region" description="Basic and acidic residues" evidence="1">
    <location>
        <begin position="31"/>
        <end position="40"/>
    </location>
</feature>
<sequence>MSTLDAHLDAWLADPSPETRQPLVAAARAGGPDDRDRRPEGARMLREGDAAGALRVLESALPGALLSPSVHTGLATALAALGRPEEAQRQQRIARAAVDAVLASGDGTADRPWSVLRVADEHDVLRALGRRPESQSLVERDGRTLDRLVTTDGGEAWFVVPLAPAPARA</sequence>
<accession>A0ABT8ENT8</accession>
<feature type="region of interest" description="Disordered" evidence="1">
    <location>
        <begin position="12"/>
        <end position="40"/>
    </location>
</feature>
<keyword evidence="3" id="KW-1185">Reference proteome</keyword>
<proteinExistence type="predicted"/>
<name>A0ABT8ENT8_9ACTN</name>
<dbReference type="Proteomes" id="UP001168537">
    <property type="component" value="Unassembled WGS sequence"/>
</dbReference>
<evidence type="ECO:0000313" key="2">
    <source>
        <dbReference type="EMBL" id="MDN4159807.1"/>
    </source>
</evidence>
<dbReference type="RefSeq" id="WP_300958643.1">
    <property type="nucleotide sequence ID" value="NZ_JAUHJR010000001.1"/>
</dbReference>
<dbReference type="EMBL" id="JAUHJR010000001">
    <property type="protein sequence ID" value="MDN4159807.1"/>
    <property type="molecule type" value="Genomic_DNA"/>
</dbReference>
<comment type="caution">
    <text evidence="2">The sequence shown here is derived from an EMBL/GenBank/DDBJ whole genome shotgun (WGS) entry which is preliminary data.</text>
</comment>
<protein>
    <submittedName>
        <fullName evidence="2">DUF4919 domain-containing protein</fullName>
    </submittedName>
</protein>
<evidence type="ECO:0000256" key="1">
    <source>
        <dbReference type="SAM" id="MobiDB-lite"/>
    </source>
</evidence>
<evidence type="ECO:0000313" key="3">
    <source>
        <dbReference type="Proteomes" id="UP001168537"/>
    </source>
</evidence>
<reference evidence="2" key="1">
    <citation type="submission" date="2023-06" db="EMBL/GenBank/DDBJ databases">
        <title>Draft genome sequence of Nocardioides sp. SOB72.</title>
        <authorList>
            <person name="Zhang G."/>
        </authorList>
    </citation>
    <scope>NUCLEOTIDE SEQUENCE</scope>
    <source>
        <strain evidence="2">SOB72</strain>
    </source>
</reference>
<gene>
    <name evidence="2" type="ORF">QWY29_00430</name>
</gene>